<gene>
    <name evidence="2" type="ORF">FF011L_38750</name>
</gene>
<evidence type="ECO:0000313" key="3">
    <source>
        <dbReference type="Proteomes" id="UP000320672"/>
    </source>
</evidence>
<keyword evidence="3" id="KW-1185">Reference proteome</keyword>
<dbReference type="EMBL" id="CP036262">
    <property type="protein sequence ID" value="QDS95091.1"/>
    <property type="molecule type" value="Genomic_DNA"/>
</dbReference>
<reference evidence="2 3" key="1">
    <citation type="submission" date="2019-02" db="EMBL/GenBank/DDBJ databases">
        <title>Deep-cultivation of Planctomycetes and their phenomic and genomic characterization uncovers novel biology.</title>
        <authorList>
            <person name="Wiegand S."/>
            <person name="Jogler M."/>
            <person name="Boedeker C."/>
            <person name="Pinto D."/>
            <person name="Vollmers J."/>
            <person name="Rivas-Marin E."/>
            <person name="Kohn T."/>
            <person name="Peeters S.H."/>
            <person name="Heuer A."/>
            <person name="Rast P."/>
            <person name="Oberbeckmann S."/>
            <person name="Bunk B."/>
            <person name="Jeske O."/>
            <person name="Meyerdierks A."/>
            <person name="Storesund J.E."/>
            <person name="Kallscheuer N."/>
            <person name="Luecker S."/>
            <person name="Lage O.M."/>
            <person name="Pohl T."/>
            <person name="Merkel B.J."/>
            <person name="Hornburger P."/>
            <person name="Mueller R.-W."/>
            <person name="Bruemmer F."/>
            <person name="Labrenz M."/>
            <person name="Spormann A.M."/>
            <person name="Op den Camp H."/>
            <person name="Overmann J."/>
            <person name="Amann R."/>
            <person name="Jetten M.S.M."/>
            <person name="Mascher T."/>
            <person name="Medema M.H."/>
            <person name="Devos D.P."/>
            <person name="Kaster A.-K."/>
            <person name="Ovreas L."/>
            <person name="Rohde M."/>
            <person name="Galperin M.Y."/>
            <person name="Jogler C."/>
        </authorList>
    </citation>
    <scope>NUCLEOTIDE SEQUENCE [LARGE SCALE GENOMIC DNA]</scope>
    <source>
        <strain evidence="2 3">FF011L</strain>
    </source>
</reference>
<keyword evidence="1" id="KW-0732">Signal</keyword>
<proteinExistence type="predicted"/>
<dbReference type="KEGG" id="rml:FF011L_38750"/>
<organism evidence="2 3">
    <name type="scientific">Roseimaritima multifibrata</name>
    <dbReference type="NCBI Taxonomy" id="1930274"/>
    <lineage>
        <taxon>Bacteria</taxon>
        <taxon>Pseudomonadati</taxon>
        <taxon>Planctomycetota</taxon>
        <taxon>Planctomycetia</taxon>
        <taxon>Pirellulales</taxon>
        <taxon>Pirellulaceae</taxon>
        <taxon>Roseimaritima</taxon>
    </lineage>
</organism>
<name>A0A517MJM0_9BACT</name>
<evidence type="ECO:0008006" key="4">
    <source>
        <dbReference type="Google" id="ProtNLM"/>
    </source>
</evidence>
<protein>
    <recommendedName>
        <fullName evidence="4">Flp pilus assembly protein RcpC/CpaB domain-containing protein</fullName>
    </recommendedName>
</protein>
<dbReference type="Proteomes" id="UP000320672">
    <property type="component" value="Chromosome"/>
</dbReference>
<dbReference type="OrthoDB" id="271462at2"/>
<feature type="chain" id="PRO_5022039791" description="Flp pilus assembly protein RcpC/CpaB domain-containing protein" evidence="1">
    <location>
        <begin position="23"/>
        <end position="199"/>
    </location>
</feature>
<feature type="signal peptide" evidence="1">
    <location>
        <begin position="1"/>
        <end position="22"/>
    </location>
</feature>
<evidence type="ECO:0000313" key="2">
    <source>
        <dbReference type="EMBL" id="QDS95091.1"/>
    </source>
</evidence>
<dbReference type="AlphaFoldDB" id="A0A517MJM0"/>
<evidence type="ECO:0000256" key="1">
    <source>
        <dbReference type="SAM" id="SignalP"/>
    </source>
</evidence>
<accession>A0A517MJM0</accession>
<sequence precursor="true">MKSNLNLIVAVLSLVCLSCATGDILAEDAGTKTEADSVQYLIELSEYELEKPIPIGLDEGSVVNAILRAGIKPVETIRLTAMSASESMVQVGKRISVTTDTMTRGDTTTRRFEAVEIGTILRLEIEPHHDGAVANISYTTSRVDGDPSGDSPPNVLTNTVQSTQVYVLGRPRLLTTVGAGRTTGILVTVRDIADAQPGE</sequence>
<dbReference type="RefSeq" id="WP_145353015.1">
    <property type="nucleotide sequence ID" value="NZ_CP036262.1"/>
</dbReference>